<evidence type="ECO:0000256" key="1">
    <source>
        <dbReference type="SAM" id="MobiDB-lite"/>
    </source>
</evidence>
<sequence>MRTFDLDAFDPHDRTGEHVLPWEMWERDRPWRADNPDPAPTAAARSERTPPAPDDLPGDQAGE</sequence>
<dbReference type="AlphaFoldDB" id="A0A1V2I7Z6"/>
<evidence type="ECO:0000313" key="2">
    <source>
        <dbReference type="EMBL" id="ONH28304.1"/>
    </source>
</evidence>
<dbReference type="STRING" id="1834516.BL253_19935"/>
<dbReference type="EMBL" id="MOMC01000041">
    <property type="protein sequence ID" value="ONH28304.1"/>
    <property type="molecule type" value="Genomic_DNA"/>
</dbReference>
<keyword evidence="3" id="KW-1185">Reference proteome</keyword>
<feature type="compositionally biased region" description="Basic and acidic residues" evidence="1">
    <location>
        <begin position="26"/>
        <end position="35"/>
    </location>
</feature>
<proteinExistence type="predicted"/>
<reference evidence="3" key="1">
    <citation type="submission" date="2016-10" db="EMBL/GenBank/DDBJ databases">
        <title>Frankia sp. NRRL B-16386 Genome sequencing.</title>
        <authorList>
            <person name="Ghodhbane-Gtari F."/>
            <person name="Swanson E."/>
            <person name="Gueddou A."/>
            <person name="Hezbri K."/>
            <person name="Ktari K."/>
            <person name="Nouioui I."/>
            <person name="Morris K."/>
            <person name="Simpson S."/>
            <person name="Abebe-Akele F."/>
            <person name="Thomas K."/>
            <person name="Gtari M."/>
            <person name="Tisa L.S."/>
        </authorList>
    </citation>
    <scope>NUCLEOTIDE SEQUENCE [LARGE SCALE GENOMIC DNA]</scope>
    <source>
        <strain evidence="3">NRRL B-16386</strain>
    </source>
</reference>
<name>A0A1V2I7Z6_9ACTN</name>
<dbReference type="Proteomes" id="UP000188929">
    <property type="component" value="Unassembled WGS sequence"/>
</dbReference>
<comment type="caution">
    <text evidence="2">The sequence shown here is derived from an EMBL/GenBank/DDBJ whole genome shotgun (WGS) entry which is preliminary data.</text>
</comment>
<dbReference type="OrthoDB" id="9901619at2"/>
<accession>A0A1V2I7Z6</accession>
<gene>
    <name evidence="2" type="ORF">BL253_19935</name>
</gene>
<dbReference type="RefSeq" id="WP_076818702.1">
    <property type="nucleotide sequence ID" value="NZ_MOMC01000041.1"/>
</dbReference>
<organism evidence="2 3">
    <name type="scientific">Pseudofrankia asymbiotica</name>
    <dbReference type="NCBI Taxonomy" id="1834516"/>
    <lineage>
        <taxon>Bacteria</taxon>
        <taxon>Bacillati</taxon>
        <taxon>Actinomycetota</taxon>
        <taxon>Actinomycetes</taxon>
        <taxon>Frankiales</taxon>
        <taxon>Frankiaceae</taxon>
        <taxon>Pseudofrankia</taxon>
    </lineage>
</organism>
<feature type="region of interest" description="Disordered" evidence="1">
    <location>
        <begin position="26"/>
        <end position="63"/>
    </location>
</feature>
<protein>
    <submittedName>
        <fullName evidence="2">Uncharacterized protein</fullName>
    </submittedName>
</protein>
<evidence type="ECO:0000313" key="3">
    <source>
        <dbReference type="Proteomes" id="UP000188929"/>
    </source>
</evidence>